<feature type="non-terminal residue" evidence="1">
    <location>
        <position position="1"/>
    </location>
</feature>
<proteinExistence type="predicted"/>
<accession>A0ABN7UZM3</accession>
<dbReference type="EMBL" id="CAJVQB010007765">
    <property type="protein sequence ID" value="CAG8708764.1"/>
    <property type="molecule type" value="Genomic_DNA"/>
</dbReference>
<dbReference type="Proteomes" id="UP000789901">
    <property type="component" value="Unassembled WGS sequence"/>
</dbReference>
<reference evidence="1 2" key="1">
    <citation type="submission" date="2021-06" db="EMBL/GenBank/DDBJ databases">
        <authorList>
            <person name="Kallberg Y."/>
            <person name="Tangrot J."/>
            <person name="Rosling A."/>
        </authorList>
    </citation>
    <scope>NUCLEOTIDE SEQUENCE [LARGE SCALE GENOMIC DNA]</scope>
    <source>
        <strain evidence="1 2">120-4 pot B 10/14</strain>
    </source>
</reference>
<keyword evidence="2" id="KW-1185">Reference proteome</keyword>
<comment type="caution">
    <text evidence="1">The sequence shown here is derived from an EMBL/GenBank/DDBJ whole genome shotgun (WGS) entry which is preliminary data.</text>
</comment>
<name>A0ABN7UZM3_GIGMA</name>
<gene>
    <name evidence="1" type="ORF">GMARGA_LOCUS12609</name>
</gene>
<evidence type="ECO:0000313" key="2">
    <source>
        <dbReference type="Proteomes" id="UP000789901"/>
    </source>
</evidence>
<evidence type="ECO:0000313" key="1">
    <source>
        <dbReference type="EMBL" id="CAG8708764.1"/>
    </source>
</evidence>
<organism evidence="1 2">
    <name type="scientific">Gigaspora margarita</name>
    <dbReference type="NCBI Taxonomy" id="4874"/>
    <lineage>
        <taxon>Eukaryota</taxon>
        <taxon>Fungi</taxon>
        <taxon>Fungi incertae sedis</taxon>
        <taxon>Mucoromycota</taxon>
        <taxon>Glomeromycotina</taxon>
        <taxon>Glomeromycetes</taxon>
        <taxon>Diversisporales</taxon>
        <taxon>Gigasporaceae</taxon>
        <taxon>Gigaspora</taxon>
    </lineage>
</organism>
<protein>
    <submittedName>
        <fullName evidence="1">3271_t:CDS:1</fullName>
    </submittedName>
</protein>
<sequence>ISLISEVFSLIGLGMGARVLAGKGYIVIDHPSKVYRIPDTHECIDRNQLLCLIINIDARQKPDPTNPKFVLASSSNAKKCSWYIIYPQTRFIDYRNLKDFVKKVIELVGKLYFKFIDIGLYKSYFNLQLLELAKEGCIKQPAISSEPIKEEFQPIDNENALTKSANLVIENIDSSKLEESRKDLSTFKHNPYYIDPKTKAILNPRLLPELSEKVINVKEIENFLEAYPNFLSKEPCTTLICSLIITGKTKGLRQYLNYLAKNKANISCIIWISYQKTLSNESMGKINDLKLSELRICNYQNEQNKTVEYLYDPNSRAKAMQIGFEFLRKGKCMIFVVISSNMAQALVKEASKLSFKAHAYYRNMNRKQQKKNFLDINTTWGELDCVAYTNTVEVGHENICAELVVARPNDLPIAINGHYESREVIGIRKTVRNKIRAEVLVIKHTNFETIATSRNLIFEEAESLKLNSECLVANTMSLKHFYIWNLYSRNSMSIKDWNKLCNKNFVKHFSPPEPKKHFLRLSHFYKQGYDEKKFSSKRLMQNIFSELLGSCTRPFTVAWFISINDKHILSNDKVKVVFEASHIKLAIKAINAIVSNWCGYTIKSEQKLLYNSCGFDNQEEVMARKLGKSEYCSIVPVLLSYKPKVSDKIQNLFDFISIINNITSEHVEHKISVSSSNTIGKKALFLEIPIQNQ</sequence>